<proteinExistence type="predicted"/>
<evidence type="ECO:0000313" key="1">
    <source>
        <dbReference type="EMBL" id="QYA18754.1"/>
    </source>
</evidence>
<organism evidence="1">
    <name type="scientific">Clandestinovirus</name>
    <dbReference type="NCBI Taxonomy" id="2831644"/>
    <lineage>
        <taxon>Viruses</taxon>
    </lineage>
</organism>
<name>A0A8F8KRC3_9VIRU</name>
<protein>
    <submittedName>
        <fullName evidence="1">Uncharacterized protein</fullName>
    </submittedName>
</protein>
<dbReference type="EMBL" id="MZ420154">
    <property type="protein sequence ID" value="QYA18754.1"/>
    <property type="molecule type" value="Genomic_DNA"/>
</dbReference>
<gene>
    <name evidence="1" type="ORF">KOM_12_486</name>
</gene>
<reference evidence="1" key="1">
    <citation type="submission" date="2021-06" db="EMBL/GenBank/DDBJ databases">
        <authorList>
            <person name="Rolland C."/>
        </authorList>
    </citation>
    <scope>NUCLEOTIDE SEQUENCE</scope>
    <source>
        <strain evidence="1">347.936635</strain>
    </source>
</reference>
<sequence length="212" mass="22152">MAYTVNTINVTNLTSTTTNTNTINAVGASNITLTPASNASVLARRLRGSIGSSPIAVVPKYVLSNITNIGPIAGTGTISFTTVVIPGGYLTNSGDYIKVELWGWTASNANAKTVRTSLGSIDASTMTQTLTTNTNFWWFHTAYYRYASSTTVYSCGKGQHATSTSTWGPTTASSIGSAFTSDLSLNIFVSQTATNDISFGGGSVTIVKDVVT</sequence>
<accession>A0A8F8KRC3</accession>